<gene>
    <name evidence="1" type="ORF">PGLA2088_LOCUS9548</name>
</gene>
<dbReference type="SUPFAM" id="SSF53335">
    <property type="entry name" value="S-adenosyl-L-methionine-dependent methyltransferases"/>
    <property type="match status" value="1"/>
</dbReference>
<sequence>MPLHAACYQASYEVAVMNSIRAGGCTASRATLAGALFAAAGGRDVIPRKWIKLAPCGAEVEKLAALLARGDDDVELPEQDFTYVAGNADRPFQQFTGRWQAIKPILSEMLATCGSDRPLRILDLGSCSGFFALKAAYSHPEADVVAVEGSVGVGNGTVGVQGTTRQILQTDAVQNHLRWIQQLALANCFVAPEVWDYARVCKLAASGRTICDAMFMLSVVHHIDNVSVQQYTSAGLSRLDGGIDLLAKLLMLAPRHFVELPCRPWMTALYDAHGSARGILEAATKATGRQWTFRGPIYSAEWFGERDTWVIEAMDPLPDLDIQSCPFPLLYRGDEAELATIPPARSPARPGASGIRAERSRGNRFSAFEAYDFPGLGSNLSLDVEPQLDFAGGLSMNLMDGVKPFDG</sequence>
<feature type="non-terminal residue" evidence="1">
    <location>
        <position position="1"/>
    </location>
</feature>
<proteinExistence type="predicted"/>
<dbReference type="SUPFAM" id="SSF101478">
    <property type="entry name" value="ADP-ribosylglycohydrolase"/>
    <property type="match status" value="1"/>
</dbReference>
<dbReference type="Proteomes" id="UP000626109">
    <property type="component" value="Unassembled WGS sequence"/>
</dbReference>
<dbReference type="EMBL" id="CAJNNW010010571">
    <property type="protein sequence ID" value="CAE8652234.1"/>
    <property type="molecule type" value="Genomic_DNA"/>
</dbReference>
<reference evidence="1" key="1">
    <citation type="submission" date="2021-02" db="EMBL/GenBank/DDBJ databases">
        <authorList>
            <person name="Dougan E. K."/>
            <person name="Rhodes N."/>
            <person name="Thang M."/>
            <person name="Chan C."/>
        </authorList>
    </citation>
    <scope>NUCLEOTIDE SEQUENCE</scope>
</reference>
<evidence type="ECO:0000313" key="2">
    <source>
        <dbReference type="Proteomes" id="UP000626109"/>
    </source>
</evidence>
<protein>
    <submittedName>
        <fullName evidence="1">Uncharacterized protein</fullName>
    </submittedName>
</protein>
<evidence type="ECO:0000313" key="1">
    <source>
        <dbReference type="EMBL" id="CAE8652234.1"/>
    </source>
</evidence>
<accession>A0A813ING6</accession>
<organism evidence="1 2">
    <name type="scientific">Polarella glacialis</name>
    <name type="common">Dinoflagellate</name>
    <dbReference type="NCBI Taxonomy" id="89957"/>
    <lineage>
        <taxon>Eukaryota</taxon>
        <taxon>Sar</taxon>
        <taxon>Alveolata</taxon>
        <taxon>Dinophyceae</taxon>
        <taxon>Suessiales</taxon>
        <taxon>Suessiaceae</taxon>
        <taxon>Polarella</taxon>
    </lineage>
</organism>
<dbReference type="InterPro" id="IPR036705">
    <property type="entry name" value="Ribosyl_crysJ1_sf"/>
</dbReference>
<dbReference type="AlphaFoldDB" id="A0A813ING6"/>
<name>A0A813ING6_POLGL</name>
<dbReference type="InterPro" id="IPR029063">
    <property type="entry name" value="SAM-dependent_MTases_sf"/>
</dbReference>
<dbReference type="Gene3D" id="1.10.4080.10">
    <property type="entry name" value="ADP-ribosylation/Crystallin J1"/>
    <property type="match status" value="1"/>
</dbReference>
<comment type="caution">
    <text evidence="1">The sequence shown here is derived from an EMBL/GenBank/DDBJ whole genome shotgun (WGS) entry which is preliminary data.</text>
</comment>